<keyword evidence="2" id="KW-1185">Reference proteome</keyword>
<dbReference type="SUPFAM" id="SSF55136">
    <property type="entry name" value="Probable bacterial effector-binding domain"/>
    <property type="match status" value="1"/>
</dbReference>
<dbReference type="InterPro" id="IPR011256">
    <property type="entry name" value="Reg_factor_effector_dom_sf"/>
</dbReference>
<dbReference type="EMBL" id="JAQNDL010000003">
    <property type="protein sequence ID" value="MDC0720631.1"/>
    <property type="molecule type" value="Genomic_DNA"/>
</dbReference>
<sequence length="222" mass="25195">MLTKIPFTEILKSVPGFFGIRLEEQPKYEVVETLDDVEIRHYAPALLARLTVEGEHDKAVDQAFDRLARYIFGENHPQVRMAMTVPVEQHPEGEPGALAVPTEPHPEGERMAMTVPVVQKQGGNGWTVAFFLSNELFTSEAPRPDDPAIELIHEPARTVAALRYRGNSSENKREDSRRRLLAALANHPRWQIAENVYWAQYDAPFTLPFAKRNEALVELESR</sequence>
<reference evidence="1 2" key="1">
    <citation type="submission" date="2022-11" db="EMBL/GenBank/DDBJ databases">
        <title>Minimal conservation of predation-associated metabolite biosynthetic gene clusters underscores biosynthetic potential of Myxococcota including descriptions for ten novel species: Archangium lansinium sp. nov., Myxococcus landrumus sp. nov., Nannocystis bai.</title>
        <authorList>
            <person name="Ahearne A."/>
            <person name="Stevens C."/>
            <person name="Dowd S."/>
        </authorList>
    </citation>
    <scope>NUCLEOTIDE SEQUENCE [LARGE SCALE GENOMIC DNA]</scope>
    <source>
        <strain evidence="1 2">BB15-2</strain>
    </source>
</reference>
<dbReference type="PANTHER" id="PTHR11220">
    <property type="entry name" value="HEME-BINDING PROTEIN-RELATED"/>
    <property type="match status" value="1"/>
</dbReference>
<evidence type="ECO:0000313" key="2">
    <source>
        <dbReference type="Proteomes" id="UP001221686"/>
    </source>
</evidence>
<protein>
    <submittedName>
        <fullName evidence="1">Heme-binding protein</fullName>
    </submittedName>
</protein>
<accession>A0ABT5E785</accession>
<comment type="caution">
    <text evidence="1">The sequence shown here is derived from an EMBL/GenBank/DDBJ whole genome shotgun (WGS) entry which is preliminary data.</text>
</comment>
<dbReference type="RefSeq" id="WP_272089140.1">
    <property type="nucleotide sequence ID" value="NZ_JAQNDL010000003.1"/>
</dbReference>
<evidence type="ECO:0000313" key="1">
    <source>
        <dbReference type="EMBL" id="MDC0720631.1"/>
    </source>
</evidence>
<dbReference type="InterPro" id="IPR006917">
    <property type="entry name" value="SOUL_heme-bd"/>
</dbReference>
<dbReference type="PANTHER" id="PTHR11220:SF58">
    <property type="entry name" value="SOUL HEME-BINDING FAMILY PROTEIN"/>
    <property type="match status" value="1"/>
</dbReference>
<proteinExistence type="predicted"/>
<dbReference type="Proteomes" id="UP001221686">
    <property type="component" value="Unassembled WGS sequence"/>
</dbReference>
<dbReference type="Pfam" id="PF04832">
    <property type="entry name" value="SOUL"/>
    <property type="match status" value="1"/>
</dbReference>
<gene>
    <name evidence="1" type="ORF">POL25_27250</name>
</gene>
<name>A0ABT5E785_9BACT</name>
<organism evidence="1 2">
    <name type="scientific">Nannocystis bainbridge</name>
    <dbReference type="NCBI Taxonomy" id="2995303"/>
    <lineage>
        <taxon>Bacteria</taxon>
        <taxon>Pseudomonadati</taxon>
        <taxon>Myxococcota</taxon>
        <taxon>Polyangia</taxon>
        <taxon>Nannocystales</taxon>
        <taxon>Nannocystaceae</taxon>
        <taxon>Nannocystis</taxon>
    </lineage>
</organism>
<dbReference type="Gene3D" id="3.20.80.10">
    <property type="entry name" value="Regulatory factor, effector binding domain"/>
    <property type="match status" value="1"/>
</dbReference>